<dbReference type="InterPro" id="IPR029063">
    <property type="entry name" value="SAM-dependent_MTases_sf"/>
</dbReference>
<proteinExistence type="predicted"/>
<dbReference type="AlphaFoldDB" id="A0A1Y5NC83"/>
<accession>A0A1Y5NC83</accession>
<dbReference type="PANTHER" id="PTHR34203:SF15">
    <property type="entry name" value="SLL1173 PROTEIN"/>
    <property type="match status" value="1"/>
</dbReference>
<dbReference type="RefSeq" id="WP_087581291.1">
    <property type="nucleotide sequence ID" value="NZ_NDYQ01000004.1"/>
</dbReference>
<dbReference type="NCBIfam" id="TIGR01444">
    <property type="entry name" value="fkbM_fam"/>
    <property type="match status" value="1"/>
</dbReference>
<dbReference type="PANTHER" id="PTHR34203">
    <property type="entry name" value="METHYLTRANSFERASE, FKBM FAMILY PROTEIN"/>
    <property type="match status" value="1"/>
</dbReference>
<dbReference type="InterPro" id="IPR052514">
    <property type="entry name" value="SAM-dependent_MTase"/>
</dbReference>
<dbReference type="InterPro" id="IPR006342">
    <property type="entry name" value="FkbM_mtfrase"/>
</dbReference>
<dbReference type="EMBL" id="NDYQ01000004">
    <property type="protein sequence ID" value="OUT18159.1"/>
    <property type="molecule type" value="Genomic_DNA"/>
</dbReference>
<dbReference type="Proteomes" id="UP000195893">
    <property type="component" value="Unassembled WGS sequence"/>
</dbReference>
<evidence type="ECO:0000259" key="1">
    <source>
        <dbReference type="Pfam" id="PF05050"/>
    </source>
</evidence>
<reference evidence="2 3" key="1">
    <citation type="submission" date="2017-04" db="EMBL/GenBank/DDBJ databases">
        <title>Complete genome of Campylobacter concisus ATCC 33237T and draft genomes for an additional eight well characterized C. concisus strains.</title>
        <authorList>
            <person name="Cornelius A.J."/>
            <person name="Miller W.G."/>
            <person name="Lastovica A.J."/>
            <person name="On S.L."/>
            <person name="French N.P."/>
            <person name="Vandenberg O."/>
            <person name="Biggs P.J."/>
        </authorList>
    </citation>
    <scope>NUCLEOTIDE SEQUENCE [LARGE SCALE GENOMIC DNA]</scope>
    <source>
        <strain evidence="2 3">Lasto127.99</strain>
    </source>
</reference>
<protein>
    <recommendedName>
        <fullName evidence="1">Methyltransferase FkbM domain-containing protein</fullName>
    </recommendedName>
</protein>
<name>A0A1Y5NC83_9BACT</name>
<feature type="domain" description="Methyltransferase FkbM" evidence="1">
    <location>
        <begin position="103"/>
        <end position="241"/>
    </location>
</feature>
<gene>
    <name evidence="2" type="ORF">B9N60_03425</name>
</gene>
<dbReference type="Pfam" id="PF05050">
    <property type="entry name" value="Methyltransf_21"/>
    <property type="match status" value="1"/>
</dbReference>
<dbReference type="Gene3D" id="3.40.50.150">
    <property type="entry name" value="Vaccinia Virus protein VP39"/>
    <property type="match status" value="1"/>
</dbReference>
<dbReference type="SUPFAM" id="SSF53335">
    <property type="entry name" value="S-adenosyl-L-methionine-dependent methyltransferases"/>
    <property type="match status" value="1"/>
</dbReference>
<evidence type="ECO:0000313" key="3">
    <source>
        <dbReference type="Proteomes" id="UP000195893"/>
    </source>
</evidence>
<evidence type="ECO:0000313" key="2">
    <source>
        <dbReference type="EMBL" id="OUT18159.1"/>
    </source>
</evidence>
<comment type="caution">
    <text evidence="2">The sequence shown here is derived from an EMBL/GenBank/DDBJ whole genome shotgun (WGS) entry which is preliminary data.</text>
</comment>
<sequence length="268" mass="30756">MSKGILGDYEMLNVLKYIWNKNNGIYKIKYLFIGMSFQIFKRLSKKIISKTIFNGKNIFLYPNCNVSSMYAYTDIPDREEILLLREFAKQNNCQKCGKTIFLDIGANIGSYSISMIDVCDSVIAFEPHPYTSKRCKMNFLLNNLNETLVKQLALSDSIGSVHFSDYGGSSTVNHIIKTEDGIEVQAITLDKFIVDNNFAQDNRYIVKIDVEGFEEQVLKGGRNFFTQYNIQAIVFECFSQNRVFDILETYGFTEIKKLSENNYCATKS</sequence>
<organism evidence="2 3">
    <name type="scientific">Campylobacter concisus</name>
    <dbReference type="NCBI Taxonomy" id="199"/>
    <lineage>
        <taxon>Bacteria</taxon>
        <taxon>Pseudomonadati</taxon>
        <taxon>Campylobacterota</taxon>
        <taxon>Epsilonproteobacteria</taxon>
        <taxon>Campylobacterales</taxon>
        <taxon>Campylobacteraceae</taxon>
        <taxon>Campylobacter</taxon>
    </lineage>
</organism>